<dbReference type="Proteomes" id="UP000184159">
    <property type="component" value="Unassembled WGS sequence"/>
</dbReference>
<dbReference type="InterPro" id="IPR050204">
    <property type="entry name" value="AraC_XylS_family_regulators"/>
</dbReference>
<feature type="domain" description="HTH araC/xylS-type" evidence="4">
    <location>
        <begin position="167"/>
        <end position="269"/>
    </location>
</feature>
<evidence type="ECO:0000256" key="3">
    <source>
        <dbReference type="ARBA" id="ARBA00023163"/>
    </source>
</evidence>
<keyword evidence="3" id="KW-0804">Transcription</keyword>
<dbReference type="GO" id="GO:0003700">
    <property type="term" value="F:DNA-binding transcription factor activity"/>
    <property type="evidence" value="ECO:0007669"/>
    <property type="project" value="InterPro"/>
</dbReference>
<dbReference type="PANTHER" id="PTHR46796">
    <property type="entry name" value="HTH-TYPE TRANSCRIPTIONAL ACTIVATOR RHAS-RELATED"/>
    <property type="match status" value="1"/>
</dbReference>
<dbReference type="EMBL" id="FQUH01000005">
    <property type="protein sequence ID" value="SHF04413.1"/>
    <property type="molecule type" value="Genomic_DNA"/>
</dbReference>
<dbReference type="Gene3D" id="1.10.10.60">
    <property type="entry name" value="Homeodomain-like"/>
    <property type="match status" value="1"/>
</dbReference>
<dbReference type="Pfam" id="PF20240">
    <property type="entry name" value="DUF6597"/>
    <property type="match status" value="1"/>
</dbReference>
<keyword evidence="6" id="KW-1185">Reference proteome</keyword>
<evidence type="ECO:0000256" key="1">
    <source>
        <dbReference type="ARBA" id="ARBA00023015"/>
    </source>
</evidence>
<reference evidence="6" key="1">
    <citation type="submission" date="2016-11" db="EMBL/GenBank/DDBJ databases">
        <authorList>
            <person name="Varghese N."/>
            <person name="Submissions S."/>
        </authorList>
    </citation>
    <scope>NUCLEOTIDE SEQUENCE [LARGE SCALE GENOMIC DNA]</scope>
    <source>
        <strain evidence="6">DSM 21264</strain>
    </source>
</reference>
<dbReference type="InterPro" id="IPR009057">
    <property type="entry name" value="Homeodomain-like_sf"/>
</dbReference>
<dbReference type="InterPro" id="IPR046532">
    <property type="entry name" value="DUF6597"/>
</dbReference>
<organism evidence="5 6">
    <name type="scientific">Vibrio gazogenes DSM 21264 = NBRC 103151</name>
    <dbReference type="NCBI Taxonomy" id="1123492"/>
    <lineage>
        <taxon>Bacteria</taxon>
        <taxon>Pseudomonadati</taxon>
        <taxon>Pseudomonadota</taxon>
        <taxon>Gammaproteobacteria</taxon>
        <taxon>Vibrionales</taxon>
        <taxon>Vibrionaceae</taxon>
        <taxon>Vibrio</taxon>
    </lineage>
</organism>
<evidence type="ECO:0000259" key="4">
    <source>
        <dbReference type="PROSITE" id="PS01124"/>
    </source>
</evidence>
<keyword evidence="1" id="KW-0805">Transcription regulation</keyword>
<proteinExistence type="predicted"/>
<dbReference type="SUPFAM" id="SSF46689">
    <property type="entry name" value="Homeodomain-like"/>
    <property type="match status" value="1"/>
</dbReference>
<dbReference type="PROSITE" id="PS01124">
    <property type="entry name" value="HTH_ARAC_FAMILY_2"/>
    <property type="match status" value="1"/>
</dbReference>
<sequence>MSKASIVKRVAGIHAKQPWFVLSAAQDFSLCSSDIPEVSHFYGFEADSSASLTLAIPDGCIDILFDCDASSPTAYVCGTTLEATRANFVHQHRYFGVRFVPGVIPDFLNASASEMINHLLHLHDVVPTCNALFEQVVSAPTFVQQVTLTQQFLKDNLLNGQRRRRFSPLTSQAIEHICHHKGNIQIKQLEAMTGYTSRTLQRQFLSDLGLSPKAFSRIIRCQSAVYHINHQQQVIFSDLAYGLGFSDQSHFLREFKRLVSATPLDYQKRVKHETYLNRIRYN</sequence>
<dbReference type="GO" id="GO:0043565">
    <property type="term" value="F:sequence-specific DNA binding"/>
    <property type="evidence" value="ECO:0007669"/>
    <property type="project" value="InterPro"/>
</dbReference>
<evidence type="ECO:0000256" key="2">
    <source>
        <dbReference type="ARBA" id="ARBA00023125"/>
    </source>
</evidence>
<gene>
    <name evidence="5" type="ORF">SAMN02745781_01297</name>
</gene>
<name>A0A1M4YFH9_VIBGA</name>
<accession>A0A1M4YFH9</accession>
<evidence type="ECO:0000313" key="6">
    <source>
        <dbReference type="Proteomes" id="UP000184159"/>
    </source>
</evidence>
<dbReference type="Pfam" id="PF12833">
    <property type="entry name" value="HTH_18"/>
    <property type="match status" value="1"/>
</dbReference>
<dbReference type="SMART" id="SM00342">
    <property type="entry name" value="HTH_ARAC"/>
    <property type="match status" value="1"/>
</dbReference>
<keyword evidence="2 5" id="KW-0238">DNA-binding</keyword>
<dbReference type="InterPro" id="IPR018060">
    <property type="entry name" value="HTH_AraC"/>
</dbReference>
<protein>
    <submittedName>
        <fullName evidence="5">AraC-type DNA-binding protein</fullName>
    </submittedName>
</protein>
<dbReference type="AlphaFoldDB" id="A0A1M4YFH9"/>
<evidence type="ECO:0000313" key="5">
    <source>
        <dbReference type="EMBL" id="SHF04413.1"/>
    </source>
</evidence>